<evidence type="ECO:0000313" key="3">
    <source>
        <dbReference type="EMBL" id="KAJ7369431.1"/>
    </source>
</evidence>
<dbReference type="Gene3D" id="2.130.10.10">
    <property type="entry name" value="YVTN repeat-like/Quinoprotein amine dehydrogenase"/>
    <property type="match status" value="1"/>
</dbReference>
<dbReference type="PANTHER" id="PTHR19862">
    <property type="entry name" value="WD REPEAT-CONTAINING PROTEIN 48"/>
    <property type="match status" value="1"/>
</dbReference>
<dbReference type="InterPro" id="IPR015943">
    <property type="entry name" value="WD40/YVTN_repeat-like_dom_sf"/>
</dbReference>
<dbReference type="OrthoDB" id="2421129at2759"/>
<protein>
    <submittedName>
        <fullName evidence="3">WD repeat-containing protein 48</fullName>
    </submittedName>
</protein>
<dbReference type="EMBL" id="MU826971">
    <property type="protein sequence ID" value="KAJ7369431.1"/>
    <property type="molecule type" value="Genomic_DNA"/>
</dbReference>
<name>A0A9X0CNC2_9CNID</name>
<feature type="non-terminal residue" evidence="3">
    <location>
        <position position="159"/>
    </location>
</feature>
<dbReference type="SUPFAM" id="SSF50978">
    <property type="entry name" value="WD40 repeat-like"/>
    <property type="match status" value="1"/>
</dbReference>
<reference evidence="3" key="1">
    <citation type="submission" date="2023-01" db="EMBL/GenBank/DDBJ databases">
        <title>Genome assembly of the deep-sea coral Lophelia pertusa.</title>
        <authorList>
            <person name="Herrera S."/>
            <person name="Cordes E."/>
        </authorList>
    </citation>
    <scope>NUCLEOTIDE SEQUENCE</scope>
    <source>
        <strain evidence="3">USNM1676648</strain>
        <tissue evidence="3">Polyp</tissue>
    </source>
</reference>
<dbReference type="InterPro" id="IPR036322">
    <property type="entry name" value="WD40_repeat_dom_sf"/>
</dbReference>
<evidence type="ECO:0000256" key="2">
    <source>
        <dbReference type="SAM" id="MobiDB-lite"/>
    </source>
</evidence>
<dbReference type="AlphaFoldDB" id="A0A9X0CNC2"/>
<sequence length="159" mass="17764">MAAGIRPSSGHSHGHPHNHAMSRRKVTVSFVIRDEEEPLHRSGVNALQLDKNTGRLYSAGRDSIIRCWNTDVDKKLPHSIIRAPYRLVLSASSDTNRQSMGFWAELLYVQRLRTHKDYVKALAYANNRELVASGGLDRQIFLGDVNTLTALTATNNTVT</sequence>
<dbReference type="PROSITE" id="PS50082">
    <property type="entry name" value="WD_REPEATS_2"/>
    <property type="match status" value="2"/>
</dbReference>
<feature type="region of interest" description="Disordered" evidence="2">
    <location>
        <begin position="1"/>
        <end position="20"/>
    </location>
</feature>
<dbReference type="PANTHER" id="PTHR19862:SF14">
    <property type="entry name" value="WD REPEAT-CONTAINING PROTEIN 48"/>
    <property type="match status" value="1"/>
</dbReference>
<comment type="caution">
    <text evidence="3">The sequence shown here is derived from an EMBL/GenBank/DDBJ whole genome shotgun (WGS) entry which is preliminary data.</text>
</comment>
<evidence type="ECO:0000313" key="4">
    <source>
        <dbReference type="Proteomes" id="UP001163046"/>
    </source>
</evidence>
<dbReference type="GO" id="GO:0043130">
    <property type="term" value="F:ubiquitin binding"/>
    <property type="evidence" value="ECO:0007669"/>
    <property type="project" value="TreeGrafter"/>
</dbReference>
<dbReference type="SMART" id="SM00320">
    <property type="entry name" value="WD40"/>
    <property type="match status" value="2"/>
</dbReference>
<dbReference type="Proteomes" id="UP001163046">
    <property type="component" value="Unassembled WGS sequence"/>
</dbReference>
<organism evidence="3 4">
    <name type="scientific">Desmophyllum pertusum</name>
    <dbReference type="NCBI Taxonomy" id="174260"/>
    <lineage>
        <taxon>Eukaryota</taxon>
        <taxon>Metazoa</taxon>
        <taxon>Cnidaria</taxon>
        <taxon>Anthozoa</taxon>
        <taxon>Hexacorallia</taxon>
        <taxon>Scleractinia</taxon>
        <taxon>Caryophylliina</taxon>
        <taxon>Caryophylliidae</taxon>
        <taxon>Desmophyllum</taxon>
    </lineage>
</organism>
<keyword evidence="4" id="KW-1185">Reference proteome</keyword>
<dbReference type="InterPro" id="IPR051246">
    <property type="entry name" value="WDR48"/>
</dbReference>
<feature type="repeat" description="WD" evidence="1">
    <location>
        <begin position="37"/>
        <end position="78"/>
    </location>
</feature>
<gene>
    <name evidence="3" type="primary">WDR48_3</name>
    <name evidence="3" type="ORF">OS493_039040</name>
</gene>
<dbReference type="GO" id="GO:0000724">
    <property type="term" value="P:double-strand break repair via homologous recombination"/>
    <property type="evidence" value="ECO:0007669"/>
    <property type="project" value="TreeGrafter"/>
</dbReference>
<feature type="repeat" description="WD" evidence="1">
    <location>
        <begin position="112"/>
        <end position="153"/>
    </location>
</feature>
<evidence type="ECO:0000256" key="1">
    <source>
        <dbReference type="PROSITE-ProRule" id="PRU00221"/>
    </source>
</evidence>
<dbReference type="InterPro" id="IPR001680">
    <property type="entry name" value="WD40_rpt"/>
</dbReference>
<dbReference type="Pfam" id="PF00400">
    <property type="entry name" value="WD40"/>
    <property type="match status" value="2"/>
</dbReference>
<keyword evidence="1" id="KW-0853">WD repeat</keyword>
<proteinExistence type="predicted"/>
<accession>A0A9X0CNC2</accession>